<name>A0A6A6YAH6_9PEZI</name>
<keyword evidence="2" id="KW-1185">Reference proteome</keyword>
<dbReference type="AlphaFoldDB" id="A0A6A6YAH6"/>
<dbReference type="EMBL" id="MU003710">
    <property type="protein sequence ID" value="KAF2805125.1"/>
    <property type="molecule type" value="Genomic_DNA"/>
</dbReference>
<reference evidence="1 3" key="1">
    <citation type="journal article" date="2020" name="Stud. Mycol.">
        <title>101 Dothideomycetes genomes: a test case for predicting lifestyles and emergence of pathogens.</title>
        <authorList>
            <person name="Haridas S."/>
            <person name="Albert R."/>
            <person name="Binder M."/>
            <person name="Bloem J."/>
            <person name="Labutti K."/>
            <person name="Salamov A."/>
            <person name="Andreopoulos B."/>
            <person name="Baker S."/>
            <person name="Barry K."/>
            <person name="Bills G."/>
            <person name="Bluhm B."/>
            <person name="Cannon C."/>
            <person name="Castanera R."/>
            <person name="Culley D."/>
            <person name="Daum C."/>
            <person name="Ezra D."/>
            <person name="Gonzalez J."/>
            <person name="Henrissat B."/>
            <person name="Kuo A."/>
            <person name="Liang C."/>
            <person name="Lipzen A."/>
            <person name="Lutzoni F."/>
            <person name="Magnuson J."/>
            <person name="Mondo S."/>
            <person name="Nolan M."/>
            <person name="Ohm R."/>
            <person name="Pangilinan J."/>
            <person name="Park H.-J."/>
            <person name="Ramirez L."/>
            <person name="Alfaro M."/>
            <person name="Sun H."/>
            <person name="Tritt A."/>
            <person name="Yoshinaga Y."/>
            <person name="Zwiers L.-H."/>
            <person name="Turgeon B."/>
            <person name="Goodwin S."/>
            <person name="Spatafora J."/>
            <person name="Crous P."/>
            <person name="Grigoriev I."/>
        </authorList>
    </citation>
    <scope>NUCLEOTIDE SEQUENCE</scope>
    <source>
        <strain evidence="1 3">CBS 304.34</strain>
    </source>
</reference>
<evidence type="ECO:0000313" key="2">
    <source>
        <dbReference type="Proteomes" id="UP000504636"/>
    </source>
</evidence>
<dbReference type="GeneID" id="54453340"/>
<evidence type="ECO:0000313" key="1">
    <source>
        <dbReference type="EMBL" id="KAF2805125.1"/>
    </source>
</evidence>
<evidence type="ECO:0000313" key="3">
    <source>
        <dbReference type="RefSeq" id="XP_033572089.1"/>
    </source>
</evidence>
<reference evidence="3" key="3">
    <citation type="submission" date="2025-04" db="UniProtKB">
        <authorList>
            <consortium name="RefSeq"/>
        </authorList>
    </citation>
    <scope>IDENTIFICATION</scope>
    <source>
        <strain evidence="3">CBS 304.34</strain>
    </source>
</reference>
<protein>
    <submittedName>
        <fullName evidence="1 3">Uncharacterized protein</fullName>
    </submittedName>
</protein>
<organism evidence="1">
    <name type="scientific">Mytilinidion resinicola</name>
    <dbReference type="NCBI Taxonomy" id="574789"/>
    <lineage>
        <taxon>Eukaryota</taxon>
        <taxon>Fungi</taxon>
        <taxon>Dikarya</taxon>
        <taxon>Ascomycota</taxon>
        <taxon>Pezizomycotina</taxon>
        <taxon>Dothideomycetes</taxon>
        <taxon>Pleosporomycetidae</taxon>
        <taxon>Mytilinidiales</taxon>
        <taxon>Mytilinidiaceae</taxon>
        <taxon>Mytilinidion</taxon>
    </lineage>
</organism>
<accession>A0A6A6YAH6</accession>
<dbReference type="RefSeq" id="XP_033572089.1">
    <property type="nucleotide sequence ID" value="XM_033712447.1"/>
</dbReference>
<dbReference type="Proteomes" id="UP000504636">
    <property type="component" value="Unplaced"/>
</dbReference>
<reference evidence="3" key="2">
    <citation type="submission" date="2020-04" db="EMBL/GenBank/DDBJ databases">
        <authorList>
            <consortium name="NCBI Genome Project"/>
        </authorList>
    </citation>
    <scope>NUCLEOTIDE SEQUENCE</scope>
    <source>
        <strain evidence="3">CBS 304.34</strain>
    </source>
</reference>
<gene>
    <name evidence="1 3" type="ORF">BDZ99DRAFT_113512</name>
</gene>
<sequence>MPFKLLGEAQDGRSFSGPEDIAYRDSYFYALSVVWKDDTPAMKWAMLLPARLLPQIRFLRVRYYFMTRLRNDLMFQHVKVDCERSVEGFKVYYISLEGIESATGFIDRGNEEYPGSKKDEVTVLMETFIKDLSGPAKISFVLPHISYEL</sequence>
<proteinExistence type="predicted"/>